<reference evidence="2" key="1">
    <citation type="journal article" date="2019" name="Int. J. Syst. Evol. Microbiol.">
        <title>The Global Catalogue of Microorganisms (GCM) 10K type strain sequencing project: providing services to taxonomists for standard genome sequencing and annotation.</title>
        <authorList>
            <consortium name="The Broad Institute Genomics Platform"/>
            <consortium name="The Broad Institute Genome Sequencing Center for Infectious Disease"/>
            <person name="Wu L."/>
            <person name="Ma J."/>
        </authorList>
    </citation>
    <scope>NUCLEOTIDE SEQUENCE [LARGE SCALE GENOMIC DNA]</scope>
    <source>
        <strain evidence="2">JCM 19125</strain>
    </source>
</reference>
<dbReference type="EMBL" id="BAABLV010000038">
    <property type="protein sequence ID" value="GAA4905746.1"/>
    <property type="molecule type" value="Genomic_DNA"/>
</dbReference>
<accession>A0ABP9FJS1</accession>
<dbReference type="Proteomes" id="UP001501521">
    <property type="component" value="Unassembled WGS sequence"/>
</dbReference>
<dbReference type="RefSeq" id="WP_345583636.1">
    <property type="nucleotide sequence ID" value="NZ_BAABLV010000038.1"/>
</dbReference>
<gene>
    <name evidence="1" type="ORF">GCM10025789_26400</name>
</gene>
<evidence type="ECO:0000313" key="2">
    <source>
        <dbReference type="Proteomes" id="UP001501521"/>
    </source>
</evidence>
<name>A0ABP9FJS1_9ACTN</name>
<evidence type="ECO:0000313" key="1">
    <source>
        <dbReference type="EMBL" id="GAA4905746.1"/>
    </source>
</evidence>
<protein>
    <submittedName>
        <fullName evidence="1">DUF3107 domain-containing protein</fullName>
    </submittedName>
</protein>
<sequence length="74" mass="7821">MEVKIGITDVAREVSIETISSSDEVVQALREAVDNSGLFELTDEKGRRVVIPAARVGYLDIGSASVRAVGFGAV</sequence>
<comment type="caution">
    <text evidence="1">The sequence shown here is derived from an EMBL/GenBank/DDBJ whole genome shotgun (WGS) entry which is preliminary data.</text>
</comment>
<organism evidence="1 2">
    <name type="scientific">Tessaracoccus lubricantis</name>
    <dbReference type="NCBI Taxonomy" id="545543"/>
    <lineage>
        <taxon>Bacteria</taxon>
        <taxon>Bacillati</taxon>
        <taxon>Actinomycetota</taxon>
        <taxon>Actinomycetes</taxon>
        <taxon>Propionibacteriales</taxon>
        <taxon>Propionibacteriaceae</taxon>
        <taxon>Tessaracoccus</taxon>
    </lineage>
</organism>
<proteinExistence type="predicted"/>
<keyword evidence="2" id="KW-1185">Reference proteome</keyword>
<dbReference type="InterPro" id="IPR021456">
    <property type="entry name" value="DUF3107"/>
</dbReference>
<dbReference type="Pfam" id="PF11305">
    <property type="entry name" value="DUF3107"/>
    <property type="match status" value="1"/>
</dbReference>